<dbReference type="EMBL" id="MU003804">
    <property type="protein sequence ID" value="KAF2719985.1"/>
    <property type="molecule type" value="Genomic_DNA"/>
</dbReference>
<dbReference type="AlphaFoldDB" id="A0A9P4UPG1"/>
<feature type="region of interest" description="Disordered" evidence="1">
    <location>
        <begin position="23"/>
        <end position="44"/>
    </location>
</feature>
<evidence type="ECO:0000313" key="3">
    <source>
        <dbReference type="Proteomes" id="UP000799441"/>
    </source>
</evidence>
<organism evidence="2 3">
    <name type="scientific">Polychaeton citri CBS 116435</name>
    <dbReference type="NCBI Taxonomy" id="1314669"/>
    <lineage>
        <taxon>Eukaryota</taxon>
        <taxon>Fungi</taxon>
        <taxon>Dikarya</taxon>
        <taxon>Ascomycota</taxon>
        <taxon>Pezizomycotina</taxon>
        <taxon>Dothideomycetes</taxon>
        <taxon>Dothideomycetidae</taxon>
        <taxon>Capnodiales</taxon>
        <taxon>Capnodiaceae</taxon>
        <taxon>Polychaeton</taxon>
    </lineage>
</organism>
<comment type="caution">
    <text evidence="2">The sequence shown here is derived from an EMBL/GenBank/DDBJ whole genome shotgun (WGS) entry which is preliminary data.</text>
</comment>
<proteinExistence type="predicted"/>
<name>A0A9P4UPG1_9PEZI</name>
<accession>A0A9P4UPG1</accession>
<evidence type="ECO:0000256" key="1">
    <source>
        <dbReference type="SAM" id="MobiDB-lite"/>
    </source>
</evidence>
<reference evidence="2" key="1">
    <citation type="journal article" date="2020" name="Stud. Mycol.">
        <title>101 Dothideomycetes genomes: a test case for predicting lifestyles and emergence of pathogens.</title>
        <authorList>
            <person name="Haridas S."/>
            <person name="Albert R."/>
            <person name="Binder M."/>
            <person name="Bloem J."/>
            <person name="Labutti K."/>
            <person name="Salamov A."/>
            <person name="Andreopoulos B."/>
            <person name="Baker S."/>
            <person name="Barry K."/>
            <person name="Bills G."/>
            <person name="Bluhm B."/>
            <person name="Cannon C."/>
            <person name="Castanera R."/>
            <person name="Culley D."/>
            <person name="Daum C."/>
            <person name="Ezra D."/>
            <person name="Gonzalez J."/>
            <person name="Henrissat B."/>
            <person name="Kuo A."/>
            <person name="Liang C."/>
            <person name="Lipzen A."/>
            <person name="Lutzoni F."/>
            <person name="Magnuson J."/>
            <person name="Mondo S."/>
            <person name="Nolan M."/>
            <person name="Ohm R."/>
            <person name="Pangilinan J."/>
            <person name="Park H.-J."/>
            <person name="Ramirez L."/>
            <person name="Alfaro M."/>
            <person name="Sun H."/>
            <person name="Tritt A."/>
            <person name="Yoshinaga Y."/>
            <person name="Zwiers L.-H."/>
            <person name="Turgeon B."/>
            <person name="Goodwin S."/>
            <person name="Spatafora J."/>
            <person name="Crous P."/>
            <person name="Grigoriev I."/>
        </authorList>
    </citation>
    <scope>NUCLEOTIDE SEQUENCE</scope>
    <source>
        <strain evidence="2">CBS 116435</strain>
    </source>
</reference>
<protein>
    <submittedName>
        <fullName evidence="2">Uncharacterized protein</fullName>
    </submittedName>
</protein>
<gene>
    <name evidence="2" type="ORF">K431DRAFT_101680</name>
</gene>
<keyword evidence="3" id="KW-1185">Reference proteome</keyword>
<dbReference type="Proteomes" id="UP000799441">
    <property type="component" value="Unassembled WGS sequence"/>
</dbReference>
<sequence>MQSQEIDLERLVERWMHNKANTGGLIQADKSMQPAQGRATRRSALRRYDKASAKNPPTSHLESGAWHRGYSPGTSGRWKSLILTCAWLAWSRYVISEGLLSCARRCHPSAERGRADSPHPLGGRRIRRQRGPMAGICALPARGAGDAHSISLSPLPEVRRPRAIERTRVASEDCAYDLIGEVAAAPALPMPAE</sequence>
<evidence type="ECO:0000313" key="2">
    <source>
        <dbReference type="EMBL" id="KAF2719985.1"/>
    </source>
</evidence>